<evidence type="ECO:0000259" key="3">
    <source>
        <dbReference type="Pfam" id="PF12971"/>
    </source>
</evidence>
<dbReference type="GO" id="GO:0005975">
    <property type="term" value="P:carbohydrate metabolic process"/>
    <property type="evidence" value="ECO:0007669"/>
    <property type="project" value="UniProtKB-ARBA"/>
</dbReference>
<feature type="domain" description="Alpha-N-acetylglucosaminidase C-terminal" evidence="4">
    <location>
        <begin position="464"/>
        <end position="721"/>
    </location>
</feature>
<evidence type="ECO:0000313" key="5">
    <source>
        <dbReference type="EMBL" id="SDD72386.1"/>
    </source>
</evidence>
<dbReference type="InterPro" id="IPR024732">
    <property type="entry name" value="NAGLU_C"/>
</dbReference>
<dbReference type="InterPro" id="IPR029018">
    <property type="entry name" value="Hex-like_dom2"/>
</dbReference>
<dbReference type="PANTHER" id="PTHR12872:SF1">
    <property type="entry name" value="ALPHA-N-ACETYLGLUCOSAMINIDASE"/>
    <property type="match status" value="1"/>
</dbReference>
<dbReference type="STRING" id="1391627.SAMN05216464_102382"/>
<feature type="domain" description="Alpha-N-acetylglucosaminidase tim-barrel" evidence="2">
    <location>
        <begin position="135"/>
        <end position="456"/>
    </location>
</feature>
<reference evidence="5 6" key="1">
    <citation type="submission" date="2016-10" db="EMBL/GenBank/DDBJ databases">
        <authorList>
            <person name="de Groot N.N."/>
        </authorList>
    </citation>
    <scope>NUCLEOTIDE SEQUENCE [LARGE SCALE GENOMIC DNA]</scope>
    <source>
        <strain evidence="5 6">47C3B</strain>
    </source>
</reference>
<keyword evidence="6" id="KW-1185">Reference proteome</keyword>
<accession>A0A1G6X553</accession>
<dbReference type="Gene3D" id="1.20.120.670">
    <property type="entry name" value="N-acetyl-b-d-glucoasminidase"/>
    <property type="match status" value="1"/>
</dbReference>
<dbReference type="InterPro" id="IPR024240">
    <property type="entry name" value="NAGLU_N"/>
</dbReference>
<feature type="domain" description="Alpha-N-acetylglucosaminidase N-terminal" evidence="3">
    <location>
        <begin position="42"/>
        <end position="120"/>
    </location>
</feature>
<dbReference type="GO" id="GO:0016787">
    <property type="term" value="F:hydrolase activity"/>
    <property type="evidence" value="ECO:0007669"/>
    <property type="project" value="UniProtKB-KW"/>
</dbReference>
<proteinExistence type="predicted"/>
<dbReference type="Gene3D" id="3.30.379.10">
    <property type="entry name" value="Chitobiase/beta-hexosaminidase domain 2-like"/>
    <property type="match status" value="1"/>
</dbReference>
<dbReference type="InterPro" id="IPR024733">
    <property type="entry name" value="NAGLU_tim-barrel"/>
</dbReference>
<evidence type="ECO:0000313" key="6">
    <source>
        <dbReference type="Proteomes" id="UP000199072"/>
    </source>
</evidence>
<dbReference type="AlphaFoldDB" id="A0A1G6X553"/>
<evidence type="ECO:0000259" key="4">
    <source>
        <dbReference type="Pfam" id="PF12972"/>
    </source>
</evidence>
<dbReference type="Pfam" id="PF12971">
    <property type="entry name" value="NAGLU_N"/>
    <property type="match status" value="1"/>
</dbReference>
<evidence type="ECO:0000259" key="2">
    <source>
        <dbReference type="Pfam" id="PF05089"/>
    </source>
</evidence>
<dbReference type="OrthoDB" id="179563at2"/>
<dbReference type="Proteomes" id="UP000199072">
    <property type="component" value="Unassembled WGS sequence"/>
</dbReference>
<dbReference type="Pfam" id="PF05089">
    <property type="entry name" value="NAGLU"/>
    <property type="match status" value="1"/>
</dbReference>
<evidence type="ECO:0000256" key="1">
    <source>
        <dbReference type="ARBA" id="ARBA00022801"/>
    </source>
</evidence>
<sequence length="729" mass="83225">MLLFMLTLNSDIPNTTHMTRRISYILLLILCHCKLFAGQFDEVKALVARRAPWLSGHVVFKPMANTGKDVFELSTQNGKLIIGATGPNSAAVGLNWYLKYYCHRSMSHMGDNLAPVASLPVIKQPLRITAPAQVRYALNYCTYNYTMSFYSWKDWERELDWMALNGVNVMLTVEGMEAVWQNTLKQAGYNDKEINDFIVGPAYTAWWLMGNIEGWGGPMPQSQIDNRKLIQQKMMARMNALGIEPVLQGFYGMVPSSLKNKIKAHIIDQGAWGAFKRPEILDPTDPEFSHIAGIYYKEMQKLYGNNIRYFAGDPFHEGGKTDGIDLSKAGAAIQAQMQLYYPGSIWVLQGWQDNPKKQMLAGLDKSKVLVQELFGEFTNNWEKRDAYEGTPFIWCTVNNFGERPGVYGKLQRFADETDRARKSPLSGYLKGVGIMPEGINNNPPDYDLMLELGWRQEHVNTQKWIEGYTTYRYGKSNPHISKAWEGFLATIYQSLPGYQEGAGESIFCARPALKINSTSSWGTFVRNYDSVKFEHAVQELANAAPALGNSSTYKIDLINMARQVLANKGAIVFKELTTAYNKKDIPAFNKSSAQFLKMIKLTDDLLNTDSYFKLNTYLKQATTQGNTPDEKANNLNNALMLITYWGENVRAEDNLHEYAYKEWAGFMNSFYLPRWQLYFNYLKNNLEEKPTEAPDFFTWERQWVKDNQKLQPETKSRPLNEVVKEIMAI</sequence>
<dbReference type="Gene3D" id="3.20.20.80">
    <property type="entry name" value="Glycosidases"/>
    <property type="match status" value="1"/>
</dbReference>
<organism evidence="5 6">
    <name type="scientific">Mucilaginibacter pineti</name>
    <dbReference type="NCBI Taxonomy" id="1391627"/>
    <lineage>
        <taxon>Bacteria</taxon>
        <taxon>Pseudomonadati</taxon>
        <taxon>Bacteroidota</taxon>
        <taxon>Sphingobacteriia</taxon>
        <taxon>Sphingobacteriales</taxon>
        <taxon>Sphingobacteriaceae</taxon>
        <taxon>Mucilaginibacter</taxon>
    </lineage>
</organism>
<dbReference type="PANTHER" id="PTHR12872">
    <property type="entry name" value="ALPHA-N-ACETYLGLUCOSAMINIDASE"/>
    <property type="match status" value="1"/>
</dbReference>
<keyword evidence="1" id="KW-0378">Hydrolase</keyword>
<name>A0A1G6X553_9SPHI</name>
<dbReference type="Pfam" id="PF12972">
    <property type="entry name" value="NAGLU_C"/>
    <property type="match status" value="1"/>
</dbReference>
<dbReference type="EMBL" id="FNAI01000002">
    <property type="protein sequence ID" value="SDD72386.1"/>
    <property type="molecule type" value="Genomic_DNA"/>
</dbReference>
<gene>
    <name evidence="5" type="ORF">SAMN05216464_102382</name>
</gene>
<dbReference type="InterPro" id="IPR007781">
    <property type="entry name" value="NAGLU"/>
</dbReference>
<protein>
    <submittedName>
        <fullName evidence="5">Alpha-N-acetylglucosaminidase</fullName>
    </submittedName>
</protein>